<gene>
    <name evidence="1" type="ORF">GO988_17985</name>
</gene>
<proteinExistence type="predicted"/>
<name>A0A7K1TIM2_9BACT</name>
<dbReference type="AlphaFoldDB" id="A0A7K1TIM2"/>
<protein>
    <recommendedName>
        <fullName evidence="3">STAS/SEC14 domain-containing protein</fullName>
    </recommendedName>
</protein>
<dbReference type="RefSeq" id="WP_157568078.1">
    <property type="nucleotide sequence ID" value="NZ_WQKZ01000004.1"/>
</dbReference>
<dbReference type="EMBL" id="WQKZ01000004">
    <property type="protein sequence ID" value="MVN78223.1"/>
    <property type="molecule type" value="Genomic_DNA"/>
</dbReference>
<evidence type="ECO:0000313" key="2">
    <source>
        <dbReference type="Proteomes" id="UP000441336"/>
    </source>
</evidence>
<evidence type="ECO:0000313" key="1">
    <source>
        <dbReference type="EMBL" id="MVN78223.1"/>
    </source>
</evidence>
<organism evidence="1 2">
    <name type="scientific">Hymenobacter ginkgonis</name>
    <dbReference type="NCBI Taxonomy" id="2682976"/>
    <lineage>
        <taxon>Bacteria</taxon>
        <taxon>Pseudomonadati</taxon>
        <taxon>Bacteroidota</taxon>
        <taxon>Cytophagia</taxon>
        <taxon>Cytophagales</taxon>
        <taxon>Hymenobacteraceae</taxon>
        <taxon>Hymenobacter</taxon>
    </lineage>
</organism>
<evidence type="ECO:0008006" key="3">
    <source>
        <dbReference type="Google" id="ProtNLM"/>
    </source>
</evidence>
<comment type="caution">
    <text evidence="1">The sequence shown here is derived from an EMBL/GenBank/DDBJ whole genome shotgun (WGS) entry which is preliminary data.</text>
</comment>
<sequence length="149" mass="17176">MQPSPPTIFSLDFDAASKQLVGRWLHDTDNNDLYPSYERLLAAAQAHGKCRFWLLDMRQRSWQPASFAQWMSDLLARKVVRELGSPVFVAYVAAESLREAIESTATEAMLRQVAQAEFYPYFFSDEGAARDWLLYYQTHPEQKPSLQHS</sequence>
<keyword evidence="2" id="KW-1185">Reference proteome</keyword>
<reference evidence="1 2" key="1">
    <citation type="submission" date="2019-12" db="EMBL/GenBank/DDBJ databases">
        <title>Hymenobacter sp. HMF4947 Genome sequencing and assembly.</title>
        <authorList>
            <person name="Kang H."/>
            <person name="Cha I."/>
            <person name="Kim H."/>
            <person name="Joh K."/>
        </authorList>
    </citation>
    <scope>NUCLEOTIDE SEQUENCE [LARGE SCALE GENOMIC DNA]</scope>
    <source>
        <strain evidence="1 2">HMF4947</strain>
    </source>
</reference>
<dbReference type="Proteomes" id="UP000441336">
    <property type="component" value="Unassembled WGS sequence"/>
</dbReference>
<accession>A0A7K1TIM2</accession>